<protein>
    <submittedName>
        <fullName evidence="2">HepaRaN-alpha-glucosaminide n-acetyltransferase</fullName>
    </submittedName>
</protein>
<dbReference type="AlphaFoldDB" id="A0A830BJ29"/>
<feature type="transmembrane region" description="Helical" evidence="1">
    <location>
        <begin position="63"/>
        <end position="85"/>
    </location>
</feature>
<comment type="caution">
    <text evidence="2">The sequence shown here is derived from an EMBL/GenBank/DDBJ whole genome shotgun (WGS) entry which is preliminary data.</text>
</comment>
<gene>
    <name evidence="2" type="ORF">PHJA_000904700</name>
</gene>
<keyword evidence="2" id="KW-0808">Transferase</keyword>
<keyword evidence="1" id="KW-1133">Transmembrane helix</keyword>
<dbReference type="EMBL" id="BMAC01000150">
    <property type="protein sequence ID" value="GFP87610.1"/>
    <property type="molecule type" value="Genomic_DNA"/>
</dbReference>
<dbReference type="PANTHER" id="PTHR31061:SF24">
    <property type="entry name" value="LD22376P"/>
    <property type="match status" value="1"/>
</dbReference>
<dbReference type="PANTHER" id="PTHR31061">
    <property type="entry name" value="LD22376P"/>
    <property type="match status" value="1"/>
</dbReference>
<evidence type="ECO:0000313" key="2">
    <source>
        <dbReference type="EMBL" id="GFP87610.1"/>
    </source>
</evidence>
<keyword evidence="1" id="KW-0812">Transmembrane</keyword>
<reference evidence="2" key="1">
    <citation type="submission" date="2020-07" db="EMBL/GenBank/DDBJ databases">
        <title>Ethylene signaling mediates host invasion by parasitic plants.</title>
        <authorList>
            <person name="Yoshida S."/>
        </authorList>
    </citation>
    <scope>NUCLEOTIDE SEQUENCE</scope>
    <source>
        <strain evidence="2">Okayama</strain>
    </source>
</reference>
<dbReference type="Proteomes" id="UP000653305">
    <property type="component" value="Unassembled WGS sequence"/>
</dbReference>
<evidence type="ECO:0000256" key="1">
    <source>
        <dbReference type="SAM" id="Phobius"/>
    </source>
</evidence>
<feature type="transmembrane region" description="Helical" evidence="1">
    <location>
        <begin position="278"/>
        <end position="309"/>
    </location>
</feature>
<accession>A0A830BJ29</accession>
<proteinExistence type="predicted"/>
<sequence>MLFFLFMVGMSLGLVYKNMSCRAAASRKAIFRAVKLLVLGLFLQGVAIHGINNLTYGVDMEHIRWMGILQRIGVAYWVAAMCEIWPRNDEKVRSGPSLIKKYQWHWIMMFLLTSMYLVFSYAICVPDFEYQIPYDSSSEAKIYMVKCGVRGDTGPACNAAGMIDRMILGDTYIGNQYMPEQKQQCSINSPDYGPLLSNAPSWCQAPFDPKGCLSTVMAIVTCLIGLQYGHIIAHFKDHKRRLLLWLVPSSSFIVVGLLCDIFGMHINKALYSFSYMCVTIGVAGILLAAIYLVVGVFNLNSLVILYLMIQSVTRSSYNLLRVEVYGYRWLTMVLEWMGRF</sequence>
<dbReference type="OrthoDB" id="2149840at2759"/>
<feature type="transmembrane region" description="Helical" evidence="1">
    <location>
        <begin position="106"/>
        <end position="123"/>
    </location>
</feature>
<feature type="transmembrane region" description="Helical" evidence="1">
    <location>
        <begin position="216"/>
        <end position="235"/>
    </location>
</feature>
<feature type="transmembrane region" description="Helical" evidence="1">
    <location>
        <begin position="242"/>
        <end position="266"/>
    </location>
</feature>
<keyword evidence="1" id="KW-0472">Membrane</keyword>
<keyword evidence="3" id="KW-1185">Reference proteome</keyword>
<dbReference type="GO" id="GO:0016740">
    <property type="term" value="F:transferase activity"/>
    <property type="evidence" value="ECO:0007669"/>
    <property type="project" value="UniProtKB-KW"/>
</dbReference>
<evidence type="ECO:0000313" key="3">
    <source>
        <dbReference type="Proteomes" id="UP000653305"/>
    </source>
</evidence>
<name>A0A830BJ29_9LAMI</name>
<organism evidence="2 3">
    <name type="scientific">Phtheirospermum japonicum</name>
    <dbReference type="NCBI Taxonomy" id="374723"/>
    <lineage>
        <taxon>Eukaryota</taxon>
        <taxon>Viridiplantae</taxon>
        <taxon>Streptophyta</taxon>
        <taxon>Embryophyta</taxon>
        <taxon>Tracheophyta</taxon>
        <taxon>Spermatophyta</taxon>
        <taxon>Magnoliopsida</taxon>
        <taxon>eudicotyledons</taxon>
        <taxon>Gunneridae</taxon>
        <taxon>Pentapetalae</taxon>
        <taxon>asterids</taxon>
        <taxon>lamiids</taxon>
        <taxon>Lamiales</taxon>
        <taxon>Orobanchaceae</taxon>
        <taxon>Orobanchaceae incertae sedis</taxon>
        <taxon>Phtheirospermum</taxon>
    </lineage>
</organism>